<dbReference type="EMBL" id="AAKKKI010000001">
    <property type="protein sequence ID" value="ECS6980514.1"/>
    <property type="molecule type" value="Genomic_DNA"/>
</dbReference>
<evidence type="ECO:0008006" key="4">
    <source>
        <dbReference type="Google" id="ProtNLM"/>
    </source>
</evidence>
<organism evidence="2">
    <name type="scientific">Salmonella typhimurium</name>
    <dbReference type="NCBI Taxonomy" id="90371"/>
    <lineage>
        <taxon>Bacteria</taxon>
        <taxon>Pseudomonadati</taxon>
        <taxon>Pseudomonadota</taxon>
        <taxon>Gammaproteobacteria</taxon>
        <taxon>Enterobacterales</taxon>
        <taxon>Enterobacteriaceae</taxon>
        <taxon>Salmonella</taxon>
    </lineage>
</organism>
<evidence type="ECO:0000313" key="1">
    <source>
        <dbReference type="EMBL" id="ECS6980514.1"/>
    </source>
</evidence>
<reference evidence="2" key="2">
    <citation type="submission" date="2018-07" db="EMBL/GenBank/DDBJ databases">
        <authorList>
            <consortium name="NARMS: The National Antimicrobial Resistance Monitoring System"/>
        </authorList>
    </citation>
    <scope>NUCLEOTIDE SEQUENCE</scope>
    <source>
        <strain evidence="2">CVM N55869</strain>
    </source>
</reference>
<dbReference type="EMBL" id="AAKNEN010000019">
    <property type="protein sequence ID" value="ECT5708830.1"/>
    <property type="molecule type" value="Genomic_DNA"/>
</dbReference>
<dbReference type="SUPFAM" id="SSF56317">
    <property type="entry name" value="Carbon-nitrogen hydrolase"/>
    <property type="match status" value="1"/>
</dbReference>
<gene>
    <name evidence="2" type="ORF">A3X55_09470</name>
    <name evidence="1" type="ORF">CEQ70_00865</name>
    <name evidence="3" type="ORF">G0K83_00580</name>
</gene>
<protein>
    <recommendedName>
        <fullName evidence="4">Amidohydrolase</fullName>
    </recommendedName>
</protein>
<reference evidence="1" key="3">
    <citation type="submission" date="2018-07" db="EMBL/GenBank/DDBJ databases">
        <authorList>
            <consortium name="PulseNet: The National Subtyping Network for Foodborne Disease Surveillance"/>
            <person name="Tarr C.L."/>
            <person name="Trees E."/>
            <person name="Katz L.S."/>
            <person name="Carleton-Romer H.A."/>
            <person name="Stroika S."/>
            <person name="Kucerova Z."/>
            <person name="Roache K.F."/>
            <person name="Sabol A.L."/>
            <person name="Besser J."/>
            <person name="Gerner-Smidt P."/>
        </authorList>
    </citation>
    <scope>NUCLEOTIDE SEQUENCE</scope>
    <source>
        <strain evidence="1">2015AM-1156</strain>
    </source>
</reference>
<dbReference type="InterPro" id="IPR036526">
    <property type="entry name" value="C-N_Hydrolase_sf"/>
</dbReference>
<evidence type="ECO:0000313" key="3">
    <source>
        <dbReference type="EMBL" id="HAC9777094.1"/>
    </source>
</evidence>
<reference evidence="3" key="1">
    <citation type="journal article" date="2018" name="Genome Biol.">
        <title>SKESA: strategic k-mer extension for scrupulous assemblies.</title>
        <authorList>
            <person name="Souvorov A."/>
            <person name="Agarwala R."/>
            <person name="Lipman D.J."/>
        </authorList>
    </citation>
    <scope>NUCLEOTIDE SEQUENCE</scope>
    <source>
        <strain evidence="3">S05934-15</strain>
    </source>
</reference>
<sequence length="67" mass="7863">MPRNFTVSACQYIVTEINTFEDFITKVRILLNKSQGADVVIFPELFTIELFTLLKMARKTHFTPYFN</sequence>
<dbReference type="EMBL" id="DAANGP010000001">
    <property type="protein sequence ID" value="HAC9777094.1"/>
    <property type="molecule type" value="Genomic_DNA"/>
</dbReference>
<evidence type="ECO:0000313" key="2">
    <source>
        <dbReference type="EMBL" id="ECT5708830.1"/>
    </source>
</evidence>
<proteinExistence type="predicted"/>
<accession>A0A3T5A1E2</accession>
<dbReference type="AlphaFoldDB" id="A0A3T5A1E2"/>
<comment type="caution">
    <text evidence="2">The sequence shown here is derived from an EMBL/GenBank/DDBJ whole genome shotgun (WGS) entry which is preliminary data.</text>
</comment>
<reference evidence="3" key="4">
    <citation type="submission" date="2019-01" db="EMBL/GenBank/DDBJ databases">
        <authorList>
            <consortium name="NCBI Pathogen Detection Project"/>
        </authorList>
    </citation>
    <scope>NUCLEOTIDE SEQUENCE</scope>
    <source>
        <strain evidence="3">S05934-15</strain>
    </source>
</reference>
<name>A0A3T5A1E2_SALTM</name>